<dbReference type="WBParaSite" id="nRc.2.0.1.t12047-RA">
    <property type="protein sequence ID" value="nRc.2.0.1.t12047-RA"/>
    <property type="gene ID" value="nRc.2.0.1.g12047"/>
</dbReference>
<evidence type="ECO:0000313" key="3">
    <source>
        <dbReference type="Proteomes" id="UP000887565"/>
    </source>
</evidence>
<feature type="transmembrane region" description="Helical" evidence="2">
    <location>
        <begin position="205"/>
        <end position="224"/>
    </location>
</feature>
<keyword evidence="2" id="KW-0472">Membrane</keyword>
<dbReference type="PANTHER" id="PTHR46561:SF11">
    <property type="entry name" value="SERPENTINE RECEPTOR CLASS ALPHA_BETA-14"/>
    <property type="match status" value="1"/>
</dbReference>
<dbReference type="InterPro" id="IPR053286">
    <property type="entry name" value="Nematode_rcpt-like_srab"/>
</dbReference>
<comment type="similarity">
    <text evidence="1">Belongs to the nematode receptor-like protein sre family.</text>
</comment>
<keyword evidence="2" id="KW-0812">Transmembrane</keyword>
<dbReference type="InterPro" id="IPR004151">
    <property type="entry name" value="7TM_GPCR_serpentine_rcpt_Sre"/>
</dbReference>
<keyword evidence="3" id="KW-1185">Reference proteome</keyword>
<name>A0A915IDS3_ROMCU</name>
<dbReference type="PANTHER" id="PTHR46561">
    <property type="entry name" value="SERPENTINE RECEPTOR, CLASS AB (CLASS A-LIKE)-RELATED"/>
    <property type="match status" value="1"/>
</dbReference>
<feature type="transmembrane region" description="Helical" evidence="2">
    <location>
        <begin position="72"/>
        <end position="94"/>
    </location>
</feature>
<dbReference type="Proteomes" id="UP000887565">
    <property type="component" value="Unplaced"/>
</dbReference>
<feature type="transmembrane region" description="Helical" evidence="2">
    <location>
        <begin position="114"/>
        <end position="135"/>
    </location>
</feature>
<dbReference type="AlphaFoldDB" id="A0A915IDS3"/>
<accession>A0A915IDS3</accession>
<organism evidence="3 4">
    <name type="scientific">Romanomermis culicivorax</name>
    <name type="common">Nematode worm</name>
    <dbReference type="NCBI Taxonomy" id="13658"/>
    <lineage>
        <taxon>Eukaryota</taxon>
        <taxon>Metazoa</taxon>
        <taxon>Ecdysozoa</taxon>
        <taxon>Nematoda</taxon>
        <taxon>Enoplea</taxon>
        <taxon>Dorylaimia</taxon>
        <taxon>Mermithida</taxon>
        <taxon>Mermithoidea</taxon>
        <taxon>Mermithidae</taxon>
        <taxon>Romanomermis</taxon>
    </lineage>
</organism>
<evidence type="ECO:0000256" key="2">
    <source>
        <dbReference type="SAM" id="Phobius"/>
    </source>
</evidence>
<feature type="transmembrane region" description="Helical" evidence="2">
    <location>
        <begin position="40"/>
        <end position="60"/>
    </location>
</feature>
<protein>
    <submittedName>
        <fullName evidence="4">G-protein coupled receptors family 1 profile domain-containing protein</fullName>
    </submittedName>
</protein>
<proteinExistence type="inferred from homology"/>
<evidence type="ECO:0000313" key="4">
    <source>
        <dbReference type="WBParaSite" id="nRc.2.0.1.t12047-RA"/>
    </source>
</evidence>
<sequence>MGVFANSVRIIITYRSNDPCRIIMSSTDCRKINLLYSPMGGVHIVIFALSMERLCASVYYKHCDYLKRIALPMILFCGAMIIMIVMLVLVFFIIPDDEQTKMCPCDRIQNSGSIVYGAIFTIGVEKIATIIYVFIHFSDRNKYHHLTMKQAQNRLMIRFQLSFNLQINKILLPSTIVSLVCFIIADLGPFVRGSTYKQLAFYSNFTLFFANLNITLQPLILFLFNKWLRKLLLDDVQLFTSYCTRNRVGCIERQLKNDFADAERRKEADATTKIYFDNLSEIWNQDELCI</sequence>
<dbReference type="GO" id="GO:0007606">
    <property type="term" value="P:sensory perception of chemical stimulus"/>
    <property type="evidence" value="ECO:0007669"/>
    <property type="project" value="InterPro"/>
</dbReference>
<dbReference type="GO" id="GO:0016020">
    <property type="term" value="C:membrane"/>
    <property type="evidence" value="ECO:0007669"/>
    <property type="project" value="InterPro"/>
</dbReference>
<dbReference type="Pfam" id="PF03125">
    <property type="entry name" value="Sre"/>
    <property type="match status" value="1"/>
</dbReference>
<keyword evidence="2" id="KW-1133">Transmembrane helix</keyword>
<evidence type="ECO:0000256" key="1">
    <source>
        <dbReference type="ARBA" id="ARBA00006803"/>
    </source>
</evidence>
<feature type="transmembrane region" description="Helical" evidence="2">
    <location>
        <begin position="167"/>
        <end position="185"/>
    </location>
</feature>
<reference evidence="4" key="1">
    <citation type="submission" date="2022-11" db="UniProtKB">
        <authorList>
            <consortium name="WormBaseParasite"/>
        </authorList>
    </citation>
    <scope>IDENTIFICATION</scope>
</reference>
<dbReference type="Gene3D" id="1.20.1070.10">
    <property type="entry name" value="Rhodopsin 7-helix transmembrane proteins"/>
    <property type="match status" value="1"/>
</dbReference>